<dbReference type="Gene3D" id="3.90.1200.10">
    <property type="match status" value="1"/>
</dbReference>
<dbReference type="AlphaFoldDB" id="A0A4U1BSR1"/>
<name>A0A4U1BSR1_9GAMM</name>
<dbReference type="Pfam" id="PF01636">
    <property type="entry name" value="APH"/>
    <property type="match status" value="1"/>
</dbReference>
<proteinExistence type="inferred from homology"/>
<evidence type="ECO:0000313" key="5">
    <source>
        <dbReference type="EMBL" id="TKB58703.1"/>
    </source>
</evidence>
<dbReference type="InterPro" id="IPR049704">
    <property type="entry name" value="Aminotrans_3_PPA_site"/>
</dbReference>
<dbReference type="CDD" id="cd00610">
    <property type="entry name" value="OAT_like"/>
    <property type="match status" value="1"/>
</dbReference>
<dbReference type="InterPro" id="IPR011009">
    <property type="entry name" value="Kinase-like_dom_sf"/>
</dbReference>
<dbReference type="SUPFAM" id="SSF53383">
    <property type="entry name" value="PLP-dependent transferases"/>
    <property type="match status" value="1"/>
</dbReference>
<comment type="cofactor">
    <cofactor evidence="1">
        <name>pyridoxal 5'-phosphate</name>
        <dbReference type="ChEBI" id="CHEBI:597326"/>
    </cofactor>
</comment>
<dbReference type="RefSeq" id="WP_136861851.1">
    <property type="nucleotide sequence ID" value="NZ_SWCJ01000001.1"/>
</dbReference>
<organism evidence="5 6">
    <name type="scientific">Ferrimonas aestuarii</name>
    <dbReference type="NCBI Taxonomy" id="2569539"/>
    <lineage>
        <taxon>Bacteria</taxon>
        <taxon>Pseudomonadati</taxon>
        <taxon>Pseudomonadota</taxon>
        <taxon>Gammaproteobacteria</taxon>
        <taxon>Alteromonadales</taxon>
        <taxon>Ferrimonadaceae</taxon>
        <taxon>Ferrimonas</taxon>
    </lineage>
</organism>
<accession>A0A4U1BSR1</accession>
<dbReference type="GO" id="GO:0008483">
    <property type="term" value="F:transaminase activity"/>
    <property type="evidence" value="ECO:0007669"/>
    <property type="project" value="UniProtKB-KW"/>
</dbReference>
<keyword evidence="5" id="KW-0032">Aminotransferase</keyword>
<dbReference type="Gene3D" id="3.90.1150.10">
    <property type="entry name" value="Aspartate Aminotransferase, domain 1"/>
    <property type="match status" value="1"/>
</dbReference>
<evidence type="ECO:0000256" key="2">
    <source>
        <dbReference type="ARBA" id="ARBA00008954"/>
    </source>
</evidence>
<sequence>MSRHLPQFTESQLLLALEKHYQLSGSLKVLDGYLDQNLLLTTDSGTQFVVKVANSAEPIPSLLMQNLAMARLMRQGLPVPHALKVRGSRDDFFVLKDDGGNEFVLRVLSFLTGQFYAEAEKHCMPLWQSLGQLLGRIDTELAEFDHPGAHRELEWDLALGAPMVERSLPLLGEADLALLQPILDCYHRDVAPKLKSLPQQVIHNDANDFNLLVDDPQIPVAITGLIDFGDMVYSHRINELAIACAYAIMKQDNPLKVICAVTSAYHRQLPLEAEELEVLLPLIQLRLCTSIANAHWEAKAQPDNEYLSVSVAPARASLSQLAHLNGADALEQLRLACHLPRRVGRDLEQIVQFRQSHLSKNLSVSYQQPLKIVRGRGAYLFDEQGKAYLDMVNNVCHVGHCHPHVVAAGQAQMAQLNTNTRYLHDNIIGYAEKLLATFPEPLSVLMLVNSGSEANELAFRLARAYTGSEQLLVVDGAYHGNTSGCIDASSYKFDGPGGEGAKPHVMKVALPDPFRGPHKGMGRDCGGQYAQDVARAVAELTEQGLKPGAFICESLQGVAGQIIMPEGYLEQAYQSVREAGGVCIADEVQVGFGRVGTHMWAFETQNVVPDIVTLGKPIGNGHPMAAVVTTPEIAKAFETGMEYFNTFGGNPVSCAIGTAVLEVIEQEQLMAHAHKVGQQLQQGFKDLANRFQCIGDVRGLGLFIGVELVEDRDSLLPATQLTGELVERLKQKHQILLSTEGKYYNVLKIKPPMAFSSEDAERVLAAVAQELTELC</sequence>
<evidence type="ECO:0000313" key="6">
    <source>
        <dbReference type="Proteomes" id="UP000305675"/>
    </source>
</evidence>
<dbReference type="Gene3D" id="3.40.640.10">
    <property type="entry name" value="Type I PLP-dependent aspartate aminotransferase-like (Major domain)"/>
    <property type="match status" value="1"/>
</dbReference>
<evidence type="ECO:0000256" key="1">
    <source>
        <dbReference type="ARBA" id="ARBA00001933"/>
    </source>
</evidence>
<comment type="similarity">
    <text evidence="2">Belongs to the class-III pyridoxal-phosphate-dependent aminotransferase family.</text>
</comment>
<gene>
    <name evidence="5" type="ORF">FCL42_02860</name>
</gene>
<dbReference type="PROSITE" id="PS00600">
    <property type="entry name" value="AA_TRANSFER_CLASS_3"/>
    <property type="match status" value="1"/>
</dbReference>
<dbReference type="PANTHER" id="PTHR45688">
    <property type="match status" value="1"/>
</dbReference>
<keyword evidence="3" id="KW-0663">Pyridoxal phosphate</keyword>
<dbReference type="InterPro" id="IPR005814">
    <property type="entry name" value="Aminotrans_3"/>
</dbReference>
<protein>
    <submittedName>
        <fullName evidence="5">Aminotransferase class III-fold pyridoxal phosphate-dependent enzyme</fullName>
    </submittedName>
</protein>
<evidence type="ECO:0000259" key="4">
    <source>
        <dbReference type="Pfam" id="PF01636"/>
    </source>
</evidence>
<reference evidence="5 6" key="1">
    <citation type="submission" date="2019-04" db="EMBL/GenBank/DDBJ databases">
        <authorList>
            <person name="Hwang J.C."/>
        </authorList>
    </citation>
    <scope>NUCLEOTIDE SEQUENCE [LARGE SCALE GENOMIC DNA]</scope>
    <source>
        <strain evidence="5 6">IMCC35002</strain>
    </source>
</reference>
<dbReference type="InterPro" id="IPR015422">
    <property type="entry name" value="PyrdxlP-dep_Trfase_small"/>
</dbReference>
<dbReference type="InterPro" id="IPR015424">
    <property type="entry name" value="PyrdxlP-dep_Trfase"/>
</dbReference>
<evidence type="ECO:0000256" key="3">
    <source>
        <dbReference type="ARBA" id="ARBA00022898"/>
    </source>
</evidence>
<dbReference type="OrthoDB" id="9801052at2"/>
<comment type="caution">
    <text evidence="5">The sequence shown here is derived from an EMBL/GenBank/DDBJ whole genome shotgun (WGS) entry which is preliminary data.</text>
</comment>
<keyword evidence="6" id="KW-1185">Reference proteome</keyword>
<feature type="domain" description="Aminoglycoside phosphotransferase" evidence="4">
    <location>
        <begin position="30"/>
        <end position="254"/>
    </location>
</feature>
<dbReference type="GO" id="GO:0030170">
    <property type="term" value="F:pyridoxal phosphate binding"/>
    <property type="evidence" value="ECO:0007669"/>
    <property type="project" value="InterPro"/>
</dbReference>
<dbReference type="InterPro" id="IPR002575">
    <property type="entry name" value="Aminoglycoside_PTrfase"/>
</dbReference>
<keyword evidence="5" id="KW-0808">Transferase</keyword>
<dbReference type="EMBL" id="SWCJ01000001">
    <property type="protein sequence ID" value="TKB58703.1"/>
    <property type="molecule type" value="Genomic_DNA"/>
</dbReference>
<dbReference type="InterPro" id="IPR015421">
    <property type="entry name" value="PyrdxlP-dep_Trfase_major"/>
</dbReference>
<dbReference type="SUPFAM" id="SSF56112">
    <property type="entry name" value="Protein kinase-like (PK-like)"/>
    <property type="match status" value="1"/>
</dbReference>
<dbReference type="Pfam" id="PF00202">
    <property type="entry name" value="Aminotran_3"/>
    <property type="match status" value="1"/>
</dbReference>
<dbReference type="PANTHER" id="PTHR45688:SF13">
    <property type="entry name" value="ALANINE--GLYOXYLATE AMINOTRANSFERASE 2-LIKE"/>
    <property type="match status" value="1"/>
</dbReference>
<dbReference type="Proteomes" id="UP000305675">
    <property type="component" value="Unassembled WGS sequence"/>
</dbReference>